<evidence type="ECO:0000313" key="7">
    <source>
        <dbReference type="Proteomes" id="UP000295515"/>
    </source>
</evidence>
<evidence type="ECO:0000259" key="5">
    <source>
        <dbReference type="PROSITE" id="PS50893"/>
    </source>
</evidence>
<dbReference type="Gene3D" id="3.40.50.300">
    <property type="entry name" value="P-loop containing nucleotide triphosphate hydrolases"/>
    <property type="match status" value="1"/>
</dbReference>
<keyword evidence="4 6" id="KW-0067">ATP-binding</keyword>
<dbReference type="PROSITE" id="PS50893">
    <property type="entry name" value="ABC_TRANSPORTER_2"/>
    <property type="match status" value="1"/>
</dbReference>
<keyword evidence="2" id="KW-0813">Transport</keyword>
<dbReference type="InterPro" id="IPR017911">
    <property type="entry name" value="MacB-like_ATP-bd"/>
</dbReference>
<dbReference type="GO" id="GO:0005524">
    <property type="term" value="F:ATP binding"/>
    <property type="evidence" value="ECO:0007669"/>
    <property type="project" value="UniProtKB-KW"/>
</dbReference>
<dbReference type="InterPro" id="IPR003439">
    <property type="entry name" value="ABC_transporter-like_ATP-bd"/>
</dbReference>
<evidence type="ECO:0000256" key="2">
    <source>
        <dbReference type="ARBA" id="ARBA00022448"/>
    </source>
</evidence>
<dbReference type="CDD" id="cd03255">
    <property type="entry name" value="ABC_MJ0796_LolCDE_FtsE"/>
    <property type="match status" value="1"/>
</dbReference>
<evidence type="ECO:0000313" key="6">
    <source>
        <dbReference type="EMBL" id="TCV98673.1"/>
    </source>
</evidence>
<dbReference type="Pfam" id="PF00005">
    <property type="entry name" value="ABC_tran"/>
    <property type="match status" value="1"/>
</dbReference>
<dbReference type="AlphaFoldDB" id="A0A4R3Z451"/>
<proteinExistence type="inferred from homology"/>
<keyword evidence="3" id="KW-0547">Nucleotide-binding</keyword>
<dbReference type="FunFam" id="3.40.50.300:FF:000032">
    <property type="entry name" value="Export ABC transporter ATP-binding protein"/>
    <property type="match status" value="1"/>
</dbReference>
<dbReference type="RefSeq" id="WP_066448002.1">
    <property type="nucleotide sequence ID" value="NZ_JANKBF010000012.1"/>
</dbReference>
<protein>
    <submittedName>
        <fullName evidence="6">Putative ABC transport system ATP-binding protein</fullName>
    </submittedName>
</protein>
<comment type="similarity">
    <text evidence="1">Belongs to the ABC transporter superfamily.</text>
</comment>
<sequence>MEKVVTITDVFKSYGENEAKVEALKNVSLDIEQGTFVTIVGKSGSGKSTLLHVMGGLEKPQKGEVLVDGISLYHLKEDEMTILRRRKIGFVFQFFNLIPSQNVYENIILPMCLDGRKEDKEYVEDIISMLGLQEKKLAYIDELSGGQQQRVAIARALASKPSLILLDEPTGNLDSQNSEEVMDLLKLSQRKYNQTIVMVTHDAMMANKADRVITIEDGQIVGDQHV</sequence>
<comment type="caution">
    <text evidence="6">The sequence shown here is derived from an EMBL/GenBank/DDBJ whole genome shotgun (WGS) entry which is preliminary data.</text>
</comment>
<accession>A0A4R3Z451</accession>
<dbReference type="GeneID" id="98915553"/>
<evidence type="ECO:0000256" key="1">
    <source>
        <dbReference type="ARBA" id="ARBA00005417"/>
    </source>
</evidence>
<feature type="domain" description="ABC transporter" evidence="5">
    <location>
        <begin position="5"/>
        <end position="226"/>
    </location>
</feature>
<organism evidence="6 7">
    <name type="scientific">Longibaculum muris</name>
    <dbReference type="NCBI Taxonomy" id="1796628"/>
    <lineage>
        <taxon>Bacteria</taxon>
        <taxon>Bacillati</taxon>
        <taxon>Bacillota</taxon>
        <taxon>Erysipelotrichia</taxon>
        <taxon>Erysipelotrichales</taxon>
        <taxon>Coprobacillaceae</taxon>
        <taxon>Longibaculum</taxon>
    </lineage>
</organism>
<dbReference type="EMBL" id="SMCQ01000011">
    <property type="protein sequence ID" value="TCV98673.1"/>
    <property type="molecule type" value="Genomic_DNA"/>
</dbReference>
<dbReference type="GO" id="GO:0022857">
    <property type="term" value="F:transmembrane transporter activity"/>
    <property type="evidence" value="ECO:0007669"/>
    <property type="project" value="UniProtKB-ARBA"/>
</dbReference>
<dbReference type="InterPro" id="IPR003593">
    <property type="entry name" value="AAA+_ATPase"/>
</dbReference>
<dbReference type="PANTHER" id="PTHR42798">
    <property type="entry name" value="LIPOPROTEIN-RELEASING SYSTEM ATP-BINDING PROTEIN LOLD"/>
    <property type="match status" value="1"/>
</dbReference>
<dbReference type="SMART" id="SM00382">
    <property type="entry name" value="AAA"/>
    <property type="match status" value="1"/>
</dbReference>
<dbReference type="PROSITE" id="PS00211">
    <property type="entry name" value="ABC_TRANSPORTER_1"/>
    <property type="match status" value="1"/>
</dbReference>
<name>A0A4R3Z451_9FIRM</name>
<dbReference type="Proteomes" id="UP000295515">
    <property type="component" value="Unassembled WGS sequence"/>
</dbReference>
<evidence type="ECO:0000256" key="3">
    <source>
        <dbReference type="ARBA" id="ARBA00022741"/>
    </source>
</evidence>
<dbReference type="InterPro" id="IPR017871">
    <property type="entry name" value="ABC_transporter-like_CS"/>
</dbReference>
<dbReference type="GO" id="GO:0098796">
    <property type="term" value="C:membrane protein complex"/>
    <property type="evidence" value="ECO:0007669"/>
    <property type="project" value="UniProtKB-ARBA"/>
</dbReference>
<keyword evidence="7" id="KW-1185">Reference proteome</keyword>
<gene>
    <name evidence="6" type="ORF">EDD60_11186</name>
</gene>
<dbReference type="GO" id="GO:0016887">
    <property type="term" value="F:ATP hydrolysis activity"/>
    <property type="evidence" value="ECO:0007669"/>
    <property type="project" value="InterPro"/>
</dbReference>
<reference evidence="6 7" key="1">
    <citation type="submission" date="2019-03" db="EMBL/GenBank/DDBJ databases">
        <title>Genomic Encyclopedia of Type Strains, Phase IV (KMG-IV): sequencing the most valuable type-strain genomes for metagenomic binning, comparative biology and taxonomic classification.</title>
        <authorList>
            <person name="Goeker M."/>
        </authorList>
    </citation>
    <scope>NUCLEOTIDE SEQUENCE [LARGE SCALE GENOMIC DNA]</scope>
    <source>
        <strain evidence="6 7">DSM 29487</strain>
    </source>
</reference>
<dbReference type="SUPFAM" id="SSF52540">
    <property type="entry name" value="P-loop containing nucleoside triphosphate hydrolases"/>
    <property type="match status" value="1"/>
</dbReference>
<dbReference type="PANTHER" id="PTHR42798:SF6">
    <property type="entry name" value="CELL DIVISION ATP-BINDING PROTEIN FTSE"/>
    <property type="match status" value="1"/>
</dbReference>
<evidence type="ECO:0000256" key="4">
    <source>
        <dbReference type="ARBA" id="ARBA00022840"/>
    </source>
</evidence>
<dbReference type="InterPro" id="IPR027417">
    <property type="entry name" value="P-loop_NTPase"/>
</dbReference>